<reference evidence="7 8" key="1">
    <citation type="submission" date="2016-10" db="EMBL/GenBank/DDBJ databases">
        <authorList>
            <person name="de Groot N.N."/>
        </authorList>
    </citation>
    <scope>NUCLEOTIDE SEQUENCE [LARGE SCALE GENOMIC DNA]</scope>
    <source>
        <strain evidence="7 8">DSM 1283</strain>
    </source>
</reference>
<organism evidence="7 8">
    <name type="scientific">Anaerocolumna aminovalerica</name>
    <dbReference type="NCBI Taxonomy" id="1527"/>
    <lineage>
        <taxon>Bacteria</taxon>
        <taxon>Bacillati</taxon>
        <taxon>Bacillota</taxon>
        <taxon>Clostridia</taxon>
        <taxon>Lachnospirales</taxon>
        <taxon>Lachnospiraceae</taxon>
        <taxon>Anaerocolumna</taxon>
    </lineage>
</organism>
<dbReference type="PANTHER" id="PTHR11785:SF512">
    <property type="entry name" value="SOBREMESA, ISOFORM B"/>
    <property type="match status" value="1"/>
</dbReference>
<accession>A0A1I5C0A3</accession>
<evidence type="ECO:0000256" key="2">
    <source>
        <dbReference type="ARBA" id="ARBA00022692"/>
    </source>
</evidence>
<feature type="transmembrane region" description="Helical" evidence="6">
    <location>
        <begin position="415"/>
        <end position="436"/>
    </location>
</feature>
<evidence type="ECO:0000313" key="8">
    <source>
        <dbReference type="Proteomes" id="UP000198806"/>
    </source>
</evidence>
<evidence type="ECO:0000256" key="3">
    <source>
        <dbReference type="ARBA" id="ARBA00022989"/>
    </source>
</evidence>
<keyword evidence="2 6" id="KW-0812">Transmembrane</keyword>
<feature type="transmembrane region" description="Helical" evidence="6">
    <location>
        <begin position="149"/>
        <end position="167"/>
    </location>
</feature>
<dbReference type="PANTHER" id="PTHR11785">
    <property type="entry name" value="AMINO ACID TRANSPORTER"/>
    <property type="match status" value="1"/>
</dbReference>
<dbReference type="STRING" id="1527.SAMN04489757_10215"/>
<feature type="transmembrane region" description="Helical" evidence="6">
    <location>
        <begin position="116"/>
        <end position="137"/>
    </location>
</feature>
<evidence type="ECO:0000313" key="7">
    <source>
        <dbReference type="EMBL" id="SFN80041.1"/>
    </source>
</evidence>
<feature type="transmembrane region" description="Helical" evidence="6">
    <location>
        <begin position="28"/>
        <end position="48"/>
    </location>
</feature>
<keyword evidence="3 6" id="KW-1133">Transmembrane helix</keyword>
<feature type="transmembrane region" description="Helical" evidence="6">
    <location>
        <begin position="442"/>
        <end position="462"/>
    </location>
</feature>
<feature type="transmembrane region" description="Helical" evidence="6">
    <location>
        <begin position="218"/>
        <end position="239"/>
    </location>
</feature>
<dbReference type="InterPro" id="IPR002293">
    <property type="entry name" value="AA/rel_permease1"/>
</dbReference>
<dbReference type="OrthoDB" id="3181223at2"/>
<evidence type="ECO:0000256" key="5">
    <source>
        <dbReference type="SAM" id="MobiDB-lite"/>
    </source>
</evidence>
<feature type="compositionally biased region" description="Basic residues" evidence="5">
    <location>
        <begin position="1"/>
        <end position="10"/>
    </location>
</feature>
<dbReference type="AlphaFoldDB" id="A0A1I5C0A3"/>
<dbReference type="Gene3D" id="1.20.1740.10">
    <property type="entry name" value="Amino acid/polyamine transporter I"/>
    <property type="match status" value="1"/>
</dbReference>
<dbReference type="GO" id="GO:0015179">
    <property type="term" value="F:L-amino acid transmembrane transporter activity"/>
    <property type="evidence" value="ECO:0007669"/>
    <property type="project" value="TreeGrafter"/>
</dbReference>
<dbReference type="RefSeq" id="WP_091683803.1">
    <property type="nucleotide sequence ID" value="NZ_BAABFM010000017.1"/>
</dbReference>
<proteinExistence type="predicted"/>
<feature type="transmembrane region" description="Helical" evidence="6">
    <location>
        <begin position="349"/>
        <end position="372"/>
    </location>
</feature>
<dbReference type="PIRSF" id="PIRSF006060">
    <property type="entry name" value="AA_transporter"/>
    <property type="match status" value="1"/>
</dbReference>
<feature type="transmembrane region" description="Helical" evidence="6">
    <location>
        <begin position="384"/>
        <end position="403"/>
    </location>
</feature>
<keyword evidence="8" id="KW-1185">Reference proteome</keyword>
<feature type="transmembrane region" description="Helical" evidence="6">
    <location>
        <begin position="179"/>
        <end position="198"/>
    </location>
</feature>
<evidence type="ECO:0000256" key="4">
    <source>
        <dbReference type="ARBA" id="ARBA00023136"/>
    </source>
</evidence>
<comment type="subcellular location">
    <subcellularLocation>
        <location evidence="1">Membrane</location>
        <topology evidence="1">Multi-pass membrane protein</topology>
    </subcellularLocation>
</comment>
<dbReference type="Pfam" id="PF13520">
    <property type="entry name" value="AA_permease_2"/>
    <property type="match status" value="1"/>
</dbReference>
<feature type="region of interest" description="Disordered" evidence="5">
    <location>
        <begin position="1"/>
        <end position="20"/>
    </location>
</feature>
<protein>
    <submittedName>
        <fullName evidence="7">Amino acid/polyamine/organocation transporter, APC superfamily</fullName>
    </submittedName>
</protein>
<feature type="transmembrane region" description="Helical" evidence="6">
    <location>
        <begin position="303"/>
        <end position="324"/>
    </location>
</feature>
<evidence type="ECO:0000256" key="1">
    <source>
        <dbReference type="ARBA" id="ARBA00004141"/>
    </source>
</evidence>
<evidence type="ECO:0000256" key="6">
    <source>
        <dbReference type="SAM" id="Phobius"/>
    </source>
</evidence>
<dbReference type="Proteomes" id="UP000198806">
    <property type="component" value="Unassembled WGS sequence"/>
</dbReference>
<name>A0A1I5C0A3_9FIRM</name>
<feature type="transmembrane region" description="Helical" evidence="6">
    <location>
        <begin position="251"/>
        <end position="271"/>
    </location>
</feature>
<sequence>MEKAREHKRNSNINAESQQDRKEAKANYGLLTATTMIIGIVIGSGIFFKSDDVLIYTGGDAKLGALVFCIGAFSIIFGSLTLIEFSVRTKKNGGFVGYYEDFISKRVACGFGWFQTFIYFPSVTAVVSWVASLYIFSLFNIEAGLEAQIILGFLLMTMIYALNIISVKVGGYFQNASTILKLIPLIGLAIIGLFWGASNPEIPAGIEIIEKSKVGLRWVAALTPIAYSYDGWTIATSITNEVKNPKKNMSLALVIGPLVVLGVYLMYFLGLSNMLGTEYLMSTGNNAVNKAGELILGSNGSKIIVIFVIISVLGVVNGVILGGLRMPQALASKNMIPNSEKIAEIQPKVGLSLSSCFISYVTAVIWLVLHYLTQKTGILRNSDVSEISVVFSYTCYIVLYIKVIKMWKDKIVDSFFKGMICPIFAILGSLIIFTGGIVTNPFYVIIFMITCFIVCIAGFLYYKRTNK</sequence>
<feature type="transmembrane region" description="Helical" evidence="6">
    <location>
        <begin position="63"/>
        <end position="83"/>
    </location>
</feature>
<dbReference type="GO" id="GO:0016020">
    <property type="term" value="C:membrane"/>
    <property type="evidence" value="ECO:0007669"/>
    <property type="project" value="UniProtKB-SubCell"/>
</dbReference>
<dbReference type="InterPro" id="IPR050598">
    <property type="entry name" value="AminoAcid_Transporter"/>
</dbReference>
<gene>
    <name evidence="7" type="ORF">SAMN04489757_10215</name>
</gene>
<keyword evidence="4 6" id="KW-0472">Membrane</keyword>
<dbReference type="EMBL" id="FOWD01000002">
    <property type="protein sequence ID" value="SFN80041.1"/>
    <property type="molecule type" value="Genomic_DNA"/>
</dbReference>